<evidence type="ECO:0000313" key="4">
    <source>
        <dbReference type="EMBL" id="JAS52823.1"/>
    </source>
</evidence>
<dbReference type="AlphaFoldDB" id="A0A1B6FS31"/>
<evidence type="ECO:0000256" key="1">
    <source>
        <dbReference type="SAM" id="Phobius"/>
    </source>
</evidence>
<name>A0A1B6FS31_9HEMI</name>
<dbReference type="Pfam" id="PF24786">
    <property type="entry name" value="RXYLT1_N"/>
    <property type="match status" value="1"/>
</dbReference>
<keyword evidence="1" id="KW-0812">Transmembrane</keyword>
<feature type="domain" description="RXYLT1 N-terminal" evidence="3">
    <location>
        <begin position="69"/>
        <end position="208"/>
    </location>
</feature>
<dbReference type="PANTHER" id="PTHR15576:SF1">
    <property type="entry name" value="RIBITOL-5-PHOSPHATE XYLOSYLTRANSFERASE 1"/>
    <property type="match status" value="1"/>
</dbReference>
<dbReference type="InterPro" id="IPR057538">
    <property type="entry name" value="RXYLT1_C"/>
</dbReference>
<dbReference type="GO" id="GO:0120053">
    <property type="term" value="F:ribitol beta-1,4-xylosyltransferase activity"/>
    <property type="evidence" value="ECO:0007669"/>
    <property type="project" value="InterPro"/>
</dbReference>
<dbReference type="InterPro" id="IPR057539">
    <property type="entry name" value="RXYLT1_N"/>
</dbReference>
<evidence type="ECO:0000313" key="5">
    <source>
        <dbReference type="EMBL" id="JAS59307.1"/>
    </source>
</evidence>
<keyword evidence="1" id="KW-0472">Membrane</keyword>
<proteinExistence type="predicted"/>
<organism evidence="4">
    <name type="scientific">Cuerna arida</name>
    <dbReference type="NCBI Taxonomy" id="1464854"/>
    <lineage>
        <taxon>Eukaryota</taxon>
        <taxon>Metazoa</taxon>
        <taxon>Ecdysozoa</taxon>
        <taxon>Arthropoda</taxon>
        <taxon>Hexapoda</taxon>
        <taxon>Insecta</taxon>
        <taxon>Pterygota</taxon>
        <taxon>Neoptera</taxon>
        <taxon>Paraneoptera</taxon>
        <taxon>Hemiptera</taxon>
        <taxon>Auchenorrhyncha</taxon>
        <taxon>Membracoidea</taxon>
        <taxon>Cicadellidae</taxon>
        <taxon>Cicadellinae</taxon>
        <taxon>Proconiini</taxon>
        <taxon>Cuerna</taxon>
    </lineage>
</organism>
<evidence type="ECO:0000259" key="2">
    <source>
        <dbReference type="Pfam" id="PF24785"/>
    </source>
</evidence>
<protein>
    <submittedName>
        <fullName evidence="4">Uncharacterized protein</fullName>
    </submittedName>
</protein>
<feature type="domain" description="RXYLT1 C-terminal" evidence="2">
    <location>
        <begin position="214"/>
        <end position="285"/>
    </location>
</feature>
<dbReference type="EMBL" id="GECZ01010462">
    <property type="protein sequence ID" value="JAS59307.1"/>
    <property type="molecule type" value="Transcribed_RNA"/>
</dbReference>
<evidence type="ECO:0000259" key="3">
    <source>
        <dbReference type="Pfam" id="PF24786"/>
    </source>
</evidence>
<dbReference type="InterPro" id="IPR055286">
    <property type="entry name" value="RXYLT1-like"/>
</dbReference>
<dbReference type="GO" id="GO:0005794">
    <property type="term" value="C:Golgi apparatus"/>
    <property type="evidence" value="ECO:0007669"/>
    <property type="project" value="TreeGrafter"/>
</dbReference>
<dbReference type="PANTHER" id="PTHR15576">
    <property type="entry name" value="RIBITOL-5-PHOSPHATE XYLOSYLTRANSFERASE 1"/>
    <property type="match status" value="1"/>
</dbReference>
<dbReference type="GO" id="GO:0035269">
    <property type="term" value="P:protein O-linked glycosylation via mannose"/>
    <property type="evidence" value="ECO:0007669"/>
    <property type="project" value="InterPro"/>
</dbReference>
<dbReference type="EMBL" id="GECZ01016946">
    <property type="protein sequence ID" value="JAS52823.1"/>
    <property type="molecule type" value="Transcribed_RNA"/>
</dbReference>
<gene>
    <name evidence="5" type="ORF">g.31593</name>
    <name evidence="4" type="ORF">g.31595</name>
</gene>
<reference evidence="4" key="1">
    <citation type="submission" date="2015-11" db="EMBL/GenBank/DDBJ databases">
        <title>De novo transcriptome assembly of four potential Pierce s Disease insect vectors from Arizona vineyards.</title>
        <authorList>
            <person name="Tassone E.E."/>
        </authorList>
    </citation>
    <scope>NUCLEOTIDE SEQUENCE</scope>
</reference>
<keyword evidence="1" id="KW-1133">Transmembrane helix</keyword>
<accession>A0A1B6FS31</accession>
<feature type="transmembrane region" description="Helical" evidence="1">
    <location>
        <begin position="12"/>
        <end position="34"/>
    </location>
</feature>
<sequence>MQSVMCRLRKRVVFLFILCLYCVLFLTLILYWMYTEHINFNSEDIAENSYAEVKKEQQPNLYTAKKIPVEIWGKASISLYLWQHILKGPLHSIHNGLMNFGNLTLNNFEFSFKNGAGFIQTTVPQNVQYLVLVLNGRSPDKVKQAEEWLRYLKKLKQLRKVCLVLLGSEQCENDWILPYMVSRGGTVDVAFLVYDTPLIDNKEFFQWPLGVAEYRGFPDFSESSIDLLSKRPYLGNFVGTVYKNSSRESLVNFIKKRKWTDKILLIERDEWIPNETFRYLSKYLNYNLLSSNQGS</sequence>
<dbReference type="Pfam" id="PF24785">
    <property type="entry name" value="RXYLT1_C"/>
    <property type="match status" value="1"/>
</dbReference>